<dbReference type="AlphaFoldDB" id="A0AAE1CYI9"/>
<dbReference type="EMBL" id="JAWDGP010006277">
    <property type="protein sequence ID" value="KAK3744083.1"/>
    <property type="molecule type" value="Genomic_DNA"/>
</dbReference>
<organism evidence="1 2">
    <name type="scientific">Elysia crispata</name>
    <name type="common">lettuce slug</name>
    <dbReference type="NCBI Taxonomy" id="231223"/>
    <lineage>
        <taxon>Eukaryota</taxon>
        <taxon>Metazoa</taxon>
        <taxon>Spiralia</taxon>
        <taxon>Lophotrochozoa</taxon>
        <taxon>Mollusca</taxon>
        <taxon>Gastropoda</taxon>
        <taxon>Heterobranchia</taxon>
        <taxon>Euthyneura</taxon>
        <taxon>Panpulmonata</taxon>
        <taxon>Sacoglossa</taxon>
        <taxon>Placobranchoidea</taxon>
        <taxon>Plakobranchidae</taxon>
        <taxon>Elysia</taxon>
    </lineage>
</organism>
<gene>
    <name evidence="1" type="ORF">RRG08_018712</name>
</gene>
<keyword evidence="2" id="KW-1185">Reference proteome</keyword>
<accession>A0AAE1CYI9</accession>
<protein>
    <submittedName>
        <fullName evidence="1">Uncharacterized protein</fullName>
    </submittedName>
</protein>
<dbReference type="Proteomes" id="UP001283361">
    <property type="component" value="Unassembled WGS sequence"/>
</dbReference>
<reference evidence="1" key="1">
    <citation type="journal article" date="2023" name="G3 (Bethesda)">
        <title>A reference genome for the long-term kleptoplast-retaining sea slug Elysia crispata morphotype clarki.</title>
        <authorList>
            <person name="Eastman K.E."/>
            <person name="Pendleton A.L."/>
            <person name="Shaikh M.A."/>
            <person name="Suttiyut T."/>
            <person name="Ogas R."/>
            <person name="Tomko P."/>
            <person name="Gavelis G."/>
            <person name="Widhalm J.R."/>
            <person name="Wisecaver J.H."/>
        </authorList>
    </citation>
    <scope>NUCLEOTIDE SEQUENCE</scope>
    <source>
        <strain evidence="1">ECLA1</strain>
    </source>
</reference>
<evidence type="ECO:0000313" key="1">
    <source>
        <dbReference type="EMBL" id="KAK3744083.1"/>
    </source>
</evidence>
<sequence>MIDALIEGANITSRPSPCSTIPGRTPDLFSRIIAKSTASPPDLYLSTDTPELSAGDSAITSTLKVSRVSLEGYFTPLRDVRSSLIALLFILYKGCSGKQHEANNRGK</sequence>
<proteinExistence type="predicted"/>
<evidence type="ECO:0000313" key="2">
    <source>
        <dbReference type="Proteomes" id="UP001283361"/>
    </source>
</evidence>
<comment type="caution">
    <text evidence="1">The sequence shown here is derived from an EMBL/GenBank/DDBJ whole genome shotgun (WGS) entry which is preliminary data.</text>
</comment>
<name>A0AAE1CYI9_9GAST</name>